<dbReference type="FunFam" id="1.10.3720.10:FF:000003">
    <property type="entry name" value="Aliphatic sulfonate ABC transporter permease"/>
    <property type="match status" value="1"/>
</dbReference>
<dbReference type="NCBIfam" id="TIGR01183">
    <property type="entry name" value="ntrB"/>
    <property type="match status" value="1"/>
</dbReference>
<evidence type="ECO:0000256" key="4">
    <source>
        <dbReference type="ARBA" id="ARBA00022475"/>
    </source>
</evidence>
<evidence type="ECO:0000313" key="13">
    <source>
        <dbReference type="Proteomes" id="UP000663859"/>
    </source>
</evidence>
<feature type="transmembrane region" description="Helical" evidence="10">
    <location>
        <begin position="7"/>
        <end position="28"/>
    </location>
</feature>
<dbReference type="InterPro" id="IPR035906">
    <property type="entry name" value="MetI-like_sf"/>
</dbReference>
<keyword evidence="8" id="KW-0406">Ion transport</keyword>
<dbReference type="GO" id="GO:0042918">
    <property type="term" value="P:alkanesulfonate transmembrane transport"/>
    <property type="evidence" value="ECO:0007669"/>
    <property type="project" value="UniProtKB-ARBA"/>
</dbReference>
<dbReference type="EMBL" id="CAJNOB010000012">
    <property type="protein sequence ID" value="CAF0695972.1"/>
    <property type="molecule type" value="Genomic_DNA"/>
</dbReference>
<keyword evidence="3 10" id="KW-0813">Transport</keyword>
<comment type="subcellular location">
    <subcellularLocation>
        <location evidence="1">Cell inner membrane</location>
    </subcellularLocation>
    <subcellularLocation>
        <location evidence="2 10">Cell membrane</location>
        <topology evidence="2 10">Multi-pass membrane protein</topology>
    </subcellularLocation>
</comment>
<evidence type="ECO:0000313" key="12">
    <source>
        <dbReference type="EMBL" id="CAF0695972.1"/>
    </source>
</evidence>
<dbReference type="PROSITE" id="PS50928">
    <property type="entry name" value="ABC_TM1"/>
    <property type="match status" value="1"/>
</dbReference>
<keyword evidence="9 10" id="KW-0472">Membrane</keyword>
<keyword evidence="5" id="KW-0997">Cell inner membrane</keyword>
<evidence type="ECO:0000256" key="1">
    <source>
        <dbReference type="ARBA" id="ARBA00004533"/>
    </source>
</evidence>
<feature type="domain" description="ABC transmembrane type-1" evidence="11">
    <location>
        <begin position="65"/>
        <end position="245"/>
    </location>
</feature>
<feature type="transmembrane region" description="Helical" evidence="10">
    <location>
        <begin position="171"/>
        <end position="202"/>
    </location>
</feature>
<evidence type="ECO:0000256" key="2">
    <source>
        <dbReference type="ARBA" id="ARBA00004651"/>
    </source>
</evidence>
<dbReference type="Pfam" id="PF00528">
    <property type="entry name" value="BPD_transp_1"/>
    <property type="match status" value="1"/>
</dbReference>
<sequence>MNHKRANLIFPLLGIALLLLIWAGFSLLPGSGLPSPWKTWEASRLYLLRPWEKRGEMDQGILRFLSYSLLLVAKGYTIAILAGVPLGLALGLWRPFSLCFDPLVQILRPVSPLAWLPLGLILFRRSEPAAIFTIAICAMWPTVLNTATGVKNIPQEYWNVARSLNLSSWKTLWKIVIPASLPYMFTGFRLSLGIAWLVIVAAEMLTGSPGIGGFLWQEYNSLVYEHILLCILTIGLVGFALDRMMALLEERLRY</sequence>
<comment type="similarity">
    <text evidence="10">Belongs to the binding-protein-dependent transport system permease family.</text>
</comment>
<accession>A0A8J2BP86</accession>
<evidence type="ECO:0000256" key="3">
    <source>
        <dbReference type="ARBA" id="ARBA00022448"/>
    </source>
</evidence>
<dbReference type="GO" id="GO:0006811">
    <property type="term" value="P:monoatomic ion transport"/>
    <property type="evidence" value="ECO:0007669"/>
    <property type="project" value="UniProtKB-KW"/>
</dbReference>
<feature type="transmembrane region" description="Helical" evidence="10">
    <location>
        <begin position="222"/>
        <end position="241"/>
    </location>
</feature>
<dbReference type="Gene3D" id="1.10.3720.10">
    <property type="entry name" value="MetI-like"/>
    <property type="match status" value="1"/>
</dbReference>
<evidence type="ECO:0000256" key="5">
    <source>
        <dbReference type="ARBA" id="ARBA00022519"/>
    </source>
</evidence>
<gene>
    <name evidence="12" type="primary">nrtB</name>
    <name evidence="12" type="ORF">MPNT_20073</name>
</gene>
<dbReference type="SUPFAM" id="SSF161098">
    <property type="entry name" value="MetI-like"/>
    <property type="match status" value="1"/>
</dbReference>
<reference evidence="12" key="1">
    <citation type="submission" date="2021-02" db="EMBL/GenBank/DDBJ databases">
        <authorList>
            <person name="Cremers G."/>
            <person name="Picone N."/>
        </authorList>
    </citation>
    <scope>NUCLEOTIDE SEQUENCE</scope>
    <source>
        <strain evidence="12">PQ17</strain>
    </source>
</reference>
<dbReference type="InterPro" id="IPR000515">
    <property type="entry name" value="MetI-like"/>
</dbReference>
<dbReference type="AlphaFoldDB" id="A0A8J2BP86"/>
<name>A0A8J2BP86_9BACT</name>
<evidence type="ECO:0000256" key="6">
    <source>
        <dbReference type="ARBA" id="ARBA00022692"/>
    </source>
</evidence>
<dbReference type="GO" id="GO:0015112">
    <property type="term" value="F:nitrate transmembrane transporter activity"/>
    <property type="evidence" value="ECO:0007669"/>
    <property type="project" value="InterPro"/>
</dbReference>
<feature type="transmembrane region" description="Helical" evidence="10">
    <location>
        <begin position="64"/>
        <end position="93"/>
    </location>
</feature>
<organism evidence="12 13">
    <name type="scientific">Candidatus Methylacidithermus pantelleriae</name>
    <dbReference type="NCBI Taxonomy" id="2744239"/>
    <lineage>
        <taxon>Bacteria</taxon>
        <taxon>Pseudomonadati</taxon>
        <taxon>Verrucomicrobiota</taxon>
        <taxon>Methylacidiphilae</taxon>
        <taxon>Methylacidiphilales</taxon>
        <taxon>Methylacidiphilaceae</taxon>
        <taxon>Candidatus Methylacidithermus</taxon>
    </lineage>
</organism>
<evidence type="ECO:0000256" key="8">
    <source>
        <dbReference type="ARBA" id="ARBA00023065"/>
    </source>
</evidence>
<evidence type="ECO:0000256" key="7">
    <source>
        <dbReference type="ARBA" id="ARBA00022989"/>
    </source>
</evidence>
<keyword evidence="13" id="KW-1185">Reference proteome</keyword>
<protein>
    <submittedName>
        <fullName evidence="12">Nitrate ABC transporter, permease protein</fullName>
    </submittedName>
</protein>
<dbReference type="GO" id="GO:0005886">
    <property type="term" value="C:plasma membrane"/>
    <property type="evidence" value="ECO:0007669"/>
    <property type="project" value="UniProtKB-SubCell"/>
</dbReference>
<keyword evidence="6 10" id="KW-0812">Transmembrane</keyword>
<keyword evidence="7 10" id="KW-1133">Transmembrane helix</keyword>
<evidence type="ECO:0000256" key="9">
    <source>
        <dbReference type="ARBA" id="ARBA00023136"/>
    </source>
</evidence>
<dbReference type="PANTHER" id="PTHR30151">
    <property type="entry name" value="ALKANE SULFONATE ABC TRANSPORTER-RELATED, MEMBRANE SUBUNIT"/>
    <property type="match status" value="1"/>
</dbReference>
<comment type="caution">
    <text evidence="12">The sequence shown here is derived from an EMBL/GenBank/DDBJ whole genome shotgun (WGS) entry which is preliminary data.</text>
</comment>
<dbReference type="PANTHER" id="PTHR30151:SF7">
    <property type="entry name" value="NITRATE IMPORT PERMEASE PROTEIN NRTB"/>
    <property type="match status" value="1"/>
</dbReference>
<evidence type="ECO:0000256" key="10">
    <source>
        <dbReference type="RuleBase" id="RU363032"/>
    </source>
</evidence>
<dbReference type="CDD" id="cd06261">
    <property type="entry name" value="TM_PBP2"/>
    <property type="match status" value="1"/>
</dbReference>
<dbReference type="InterPro" id="IPR005889">
    <property type="entry name" value="NtrB"/>
</dbReference>
<evidence type="ECO:0000259" key="11">
    <source>
        <dbReference type="PROSITE" id="PS50928"/>
    </source>
</evidence>
<dbReference type="RefSeq" id="WP_174581924.1">
    <property type="nucleotide sequence ID" value="NZ_CAJNOB010000012.1"/>
</dbReference>
<proteinExistence type="inferred from homology"/>
<dbReference type="Proteomes" id="UP000663859">
    <property type="component" value="Unassembled WGS sequence"/>
</dbReference>
<keyword evidence="4" id="KW-1003">Cell membrane</keyword>